<dbReference type="InterPro" id="IPR047296">
    <property type="entry name" value="GIY-YIG_UvrC_Cho"/>
</dbReference>
<comment type="caution">
    <text evidence="11">The sequence shown here is derived from an EMBL/GenBank/DDBJ whole genome shotgun (WGS) entry which is preliminary data.</text>
</comment>
<dbReference type="Pfam" id="PF14520">
    <property type="entry name" value="HHH_5"/>
    <property type="match status" value="1"/>
</dbReference>
<dbReference type="PROSITE" id="PS50164">
    <property type="entry name" value="GIY_YIG"/>
    <property type="match status" value="1"/>
</dbReference>
<dbReference type="PATRIC" id="fig|2702.99.peg.408"/>
<keyword evidence="4 6" id="KW-0267">Excision nuclease</keyword>
<proteinExistence type="inferred from homology"/>
<sequence length="770" mass="87207">MKISMKGGEIMNILNSKDSNIGKSKENRDNEEVKEVEETSRGEWKKTRLSKSSKNNFGAPLLGDSRDLFRPKTSDIPNQPGVYKWRDERGKVIYVGKAKSLRDRLVNYFQPLNQLHPRTQSMVLTARSLEWTVVNTELEALTLEYTWIKEFNPRFNVVFKDDKTYPYIAVSVNDDFPRVWITRNRNSKSTRYFGPYAKVWQLKHSLDSLLKTFPVRTCRQSVFNKAHKTGRPCLLASIGKCSAPCVQKIDSKTHRDNVEQLVGILTGAIGDSYINDLTKQMKDLSNNLDFEGAAKIRDKINIFKTVIQQNSVVFNDQVEADVFGFSADSLEACVHAFFVREGLLRGEKNWQVERSEDISDADIIANLLVKVYCEYNPAESKISFSKSEDVEKSNSLQIQQSRNALQIDYSSYSSGSNIDSSYRARETKERKKRQETTGRGDLLDPICPIPREIIVPIELERVQKENLENWLSDLRGSKVTIRVAERGDKRSLMDKANLNAAQSLKQMKISRISTLESRTNAMNQVAAALSMSESPLRIECYDISNSADGKYQVASMVVFEDGVANPSEYRRFSIKGKDGLGKLDDLSALYETISRRFKHKDDSINSGENNSDENNKKAGVKKFAYKPNLVIVDGGIEQAKAAKKAMIDSNVKGITVCGLSKKLEEVWLPDNQYPIILKRSSEGLYLLQRARDESHRFAITYHRQKRAKAMLHSSIDSIPGVGESYKKRLISKFGSVKNIKEASVEDLQKVPGIGLLKAKTIYKFLHSQSS</sequence>
<dbReference type="Pfam" id="PF02151">
    <property type="entry name" value="UVR"/>
    <property type="match status" value="1"/>
</dbReference>
<dbReference type="InterPro" id="IPR001162">
    <property type="entry name" value="UvrC_RNase_H_dom"/>
</dbReference>
<dbReference type="InterPro" id="IPR038476">
    <property type="entry name" value="UvrC_RNase_H_dom_sf"/>
</dbReference>
<dbReference type="InterPro" id="IPR001943">
    <property type="entry name" value="UVR_dom"/>
</dbReference>
<dbReference type="InterPro" id="IPR004791">
    <property type="entry name" value="UvrC"/>
</dbReference>
<evidence type="ECO:0000256" key="5">
    <source>
        <dbReference type="ARBA" id="ARBA00023204"/>
    </source>
</evidence>
<dbReference type="SUPFAM" id="SSF46600">
    <property type="entry name" value="C-terminal UvrC-binding domain of UvrB"/>
    <property type="match status" value="1"/>
</dbReference>
<keyword evidence="6" id="KW-0742">SOS response</keyword>
<dbReference type="GO" id="GO:0003677">
    <property type="term" value="F:DNA binding"/>
    <property type="evidence" value="ECO:0007669"/>
    <property type="project" value="UniProtKB-UniRule"/>
</dbReference>
<dbReference type="SUPFAM" id="SSF82771">
    <property type="entry name" value="GIY-YIG endonuclease"/>
    <property type="match status" value="1"/>
</dbReference>
<dbReference type="GO" id="GO:0009380">
    <property type="term" value="C:excinuclease repair complex"/>
    <property type="evidence" value="ECO:0007669"/>
    <property type="project" value="InterPro"/>
</dbReference>
<dbReference type="InterPro" id="IPR000305">
    <property type="entry name" value="GIY-YIG_endonuc"/>
</dbReference>
<dbReference type="GO" id="GO:0006289">
    <property type="term" value="P:nucleotide-excision repair"/>
    <property type="evidence" value="ECO:0007669"/>
    <property type="project" value="UniProtKB-UniRule"/>
</dbReference>
<dbReference type="InterPro" id="IPR035901">
    <property type="entry name" value="GIY-YIG_endonuc_sf"/>
</dbReference>
<feature type="domain" description="UvrC family homology region profile" evidence="10">
    <location>
        <begin position="322"/>
        <end position="646"/>
    </location>
</feature>
<evidence type="ECO:0000313" key="12">
    <source>
        <dbReference type="Proteomes" id="UP000070558"/>
    </source>
</evidence>
<keyword evidence="2 6" id="KW-0227">DNA damage</keyword>
<evidence type="ECO:0000256" key="6">
    <source>
        <dbReference type="HAMAP-Rule" id="MF_00203"/>
    </source>
</evidence>
<comment type="subunit">
    <text evidence="6">Interacts with UvrB in an incision complex.</text>
</comment>
<comment type="function">
    <text evidence="6">The UvrABC repair system catalyzes the recognition and processing of DNA lesions. UvrC both incises the 5' and 3' sides of the lesion. The N-terminal half is responsible for the 3' incision and the C-terminal half is responsible for the 5' incision.</text>
</comment>
<dbReference type="PROSITE" id="PS50165">
    <property type="entry name" value="UVRC"/>
    <property type="match status" value="1"/>
</dbReference>
<evidence type="ECO:0000259" key="9">
    <source>
        <dbReference type="PROSITE" id="PS50164"/>
    </source>
</evidence>
<dbReference type="Proteomes" id="UP000070558">
    <property type="component" value="Unassembled WGS sequence"/>
</dbReference>
<dbReference type="InterPro" id="IPR050066">
    <property type="entry name" value="UvrABC_protein_C"/>
</dbReference>
<dbReference type="AlphaFoldDB" id="A0A133NQB2"/>
<organism evidence="11 12">
    <name type="scientific">Gardnerella vaginalis</name>
    <dbReference type="NCBI Taxonomy" id="2702"/>
    <lineage>
        <taxon>Bacteria</taxon>
        <taxon>Bacillati</taxon>
        <taxon>Actinomycetota</taxon>
        <taxon>Actinomycetes</taxon>
        <taxon>Bifidobacteriales</taxon>
        <taxon>Bifidobacteriaceae</taxon>
        <taxon>Gardnerella</taxon>
    </lineage>
</organism>
<dbReference type="PANTHER" id="PTHR30562:SF1">
    <property type="entry name" value="UVRABC SYSTEM PROTEIN C"/>
    <property type="match status" value="1"/>
</dbReference>
<keyword evidence="1 6" id="KW-0963">Cytoplasm</keyword>
<evidence type="ECO:0000256" key="3">
    <source>
        <dbReference type="ARBA" id="ARBA00022769"/>
    </source>
</evidence>
<feature type="domain" description="UVR" evidence="8">
    <location>
        <begin position="271"/>
        <end position="306"/>
    </location>
</feature>
<dbReference type="GO" id="GO:0005737">
    <property type="term" value="C:cytoplasm"/>
    <property type="evidence" value="ECO:0007669"/>
    <property type="project" value="UniProtKB-SubCell"/>
</dbReference>
<gene>
    <name evidence="6" type="primary">uvrC</name>
    <name evidence="11" type="ORF">HMPREF3216_00413</name>
</gene>
<feature type="compositionally biased region" description="Basic and acidic residues" evidence="7">
    <location>
        <begin position="23"/>
        <end position="46"/>
    </location>
</feature>
<keyword evidence="3 6" id="KW-0228">DNA excision</keyword>
<evidence type="ECO:0000259" key="8">
    <source>
        <dbReference type="PROSITE" id="PS50151"/>
    </source>
</evidence>
<name>A0A133NQB2_GARVA</name>
<keyword evidence="5 6" id="KW-0234">DNA repair</keyword>
<feature type="compositionally biased region" description="Low complexity" evidence="7">
    <location>
        <begin position="412"/>
        <end position="421"/>
    </location>
</feature>
<dbReference type="Gene3D" id="4.10.860.10">
    <property type="entry name" value="UVR domain"/>
    <property type="match status" value="1"/>
</dbReference>
<dbReference type="InterPro" id="IPR036876">
    <property type="entry name" value="UVR_dom_sf"/>
</dbReference>
<evidence type="ECO:0000256" key="4">
    <source>
        <dbReference type="ARBA" id="ARBA00022881"/>
    </source>
</evidence>
<dbReference type="Pfam" id="PF08459">
    <property type="entry name" value="UvrC_RNaseH_dom"/>
    <property type="match status" value="1"/>
</dbReference>
<dbReference type="HAMAP" id="MF_00203">
    <property type="entry name" value="UvrC"/>
    <property type="match status" value="1"/>
</dbReference>
<dbReference type="PROSITE" id="PS50151">
    <property type="entry name" value="UVR"/>
    <property type="match status" value="1"/>
</dbReference>
<dbReference type="PANTHER" id="PTHR30562">
    <property type="entry name" value="UVRC/OXIDOREDUCTASE"/>
    <property type="match status" value="1"/>
</dbReference>
<evidence type="ECO:0000313" key="11">
    <source>
        <dbReference type="EMBL" id="KXA18483.1"/>
    </source>
</evidence>
<dbReference type="Gene3D" id="3.40.1440.10">
    <property type="entry name" value="GIY-YIG endonuclease"/>
    <property type="match status" value="1"/>
</dbReference>
<dbReference type="NCBIfam" id="NF001824">
    <property type="entry name" value="PRK00558.1-5"/>
    <property type="match status" value="1"/>
</dbReference>
<dbReference type="FunFam" id="3.40.1440.10:FF:000001">
    <property type="entry name" value="UvrABC system protein C"/>
    <property type="match status" value="1"/>
</dbReference>
<evidence type="ECO:0000259" key="10">
    <source>
        <dbReference type="PROSITE" id="PS50165"/>
    </source>
</evidence>
<dbReference type="InterPro" id="IPR010994">
    <property type="entry name" value="RuvA_2-like"/>
</dbReference>
<dbReference type="GO" id="GO:0009381">
    <property type="term" value="F:excinuclease ABC activity"/>
    <property type="evidence" value="ECO:0007669"/>
    <property type="project" value="UniProtKB-UniRule"/>
</dbReference>
<evidence type="ECO:0000256" key="2">
    <source>
        <dbReference type="ARBA" id="ARBA00022763"/>
    </source>
</evidence>
<comment type="subcellular location">
    <subcellularLocation>
        <location evidence="6">Cytoplasm</location>
    </subcellularLocation>
</comment>
<feature type="region of interest" description="Disordered" evidence="7">
    <location>
        <begin position="14"/>
        <end position="58"/>
    </location>
</feature>
<dbReference type="Pfam" id="PF01541">
    <property type="entry name" value="GIY-YIG"/>
    <property type="match status" value="1"/>
</dbReference>
<protein>
    <recommendedName>
        <fullName evidence="6">UvrABC system protein C</fullName>
        <shortName evidence="6">Protein UvrC</shortName>
    </recommendedName>
    <alternativeName>
        <fullName evidence="6">Excinuclease ABC subunit C</fullName>
    </alternativeName>
</protein>
<dbReference type="EMBL" id="LRQA01000029">
    <property type="protein sequence ID" value="KXA18483.1"/>
    <property type="molecule type" value="Genomic_DNA"/>
</dbReference>
<evidence type="ECO:0000256" key="1">
    <source>
        <dbReference type="ARBA" id="ARBA00022490"/>
    </source>
</evidence>
<feature type="compositionally biased region" description="Basic and acidic residues" evidence="7">
    <location>
        <begin position="422"/>
        <end position="442"/>
    </location>
</feature>
<comment type="similarity">
    <text evidence="6">Belongs to the UvrC family.</text>
</comment>
<dbReference type="Gene3D" id="3.30.420.340">
    <property type="entry name" value="UvrC, RNAse H endonuclease domain"/>
    <property type="match status" value="1"/>
</dbReference>
<dbReference type="Pfam" id="PF22920">
    <property type="entry name" value="UvrC_RNaseH"/>
    <property type="match status" value="2"/>
</dbReference>
<dbReference type="GO" id="GO:0009432">
    <property type="term" value="P:SOS response"/>
    <property type="evidence" value="ECO:0007669"/>
    <property type="project" value="UniProtKB-UniRule"/>
</dbReference>
<reference evidence="11 12" key="1">
    <citation type="submission" date="2016-01" db="EMBL/GenBank/DDBJ databases">
        <authorList>
            <person name="Oliw E.H."/>
        </authorList>
    </citation>
    <scope>NUCLEOTIDE SEQUENCE [LARGE SCALE GENOMIC DNA]</scope>
    <source>
        <strain evidence="11 12">GED7760B</strain>
    </source>
</reference>
<feature type="region of interest" description="Disordered" evidence="7">
    <location>
        <begin position="412"/>
        <end position="442"/>
    </location>
</feature>
<accession>A0A133NQB2</accession>
<evidence type="ECO:0000256" key="7">
    <source>
        <dbReference type="SAM" id="MobiDB-lite"/>
    </source>
</evidence>
<dbReference type="CDD" id="cd10434">
    <property type="entry name" value="GIY-YIG_UvrC_Cho"/>
    <property type="match status" value="1"/>
</dbReference>
<dbReference type="Gene3D" id="1.10.150.20">
    <property type="entry name" value="5' to 3' exonuclease, C-terminal subdomain"/>
    <property type="match status" value="1"/>
</dbReference>
<feature type="domain" description="GIY-YIG" evidence="9">
    <location>
        <begin position="78"/>
        <end position="157"/>
    </location>
</feature>
<dbReference type="SUPFAM" id="SSF47781">
    <property type="entry name" value="RuvA domain 2-like"/>
    <property type="match status" value="1"/>
</dbReference>
<dbReference type="SMART" id="SM00465">
    <property type="entry name" value="GIYc"/>
    <property type="match status" value="1"/>
</dbReference>